<feature type="binding site" description="in other chain" evidence="8">
    <location>
        <begin position="256"/>
        <end position="257"/>
    </location>
    <ligand>
        <name>deamido-NAD(+)</name>
        <dbReference type="ChEBI" id="CHEBI:58437"/>
        <note>ligand shared between two neighboring subunits</note>
    </ligand>
</feature>
<comment type="function">
    <text evidence="8">Catalyzes the ATP-dependent amidation of deamido-NAD to form NAD. Uses ammonia as a nitrogen source.</text>
</comment>
<dbReference type="GO" id="GO:0003952">
    <property type="term" value="F:NAD+ synthase (glutamine-hydrolyzing) activity"/>
    <property type="evidence" value="ECO:0007669"/>
    <property type="project" value="InterPro"/>
</dbReference>
<keyword evidence="5 8" id="KW-0067">ATP-binding</keyword>
<keyword evidence="2 8" id="KW-0436">Ligase</keyword>
<dbReference type="EC" id="6.3.1.5" evidence="8 10"/>
<evidence type="ECO:0000259" key="11">
    <source>
        <dbReference type="Pfam" id="PF02540"/>
    </source>
</evidence>
<feature type="binding site" description="in other chain" evidence="8">
    <location>
        <position position="159"/>
    </location>
    <ligand>
        <name>deamido-NAD(+)</name>
        <dbReference type="ChEBI" id="CHEBI:58437"/>
        <note>ligand shared between two neighboring subunits</note>
    </ligand>
</feature>
<dbReference type="Pfam" id="PF02540">
    <property type="entry name" value="NAD_synthase"/>
    <property type="match status" value="1"/>
</dbReference>
<evidence type="ECO:0000256" key="7">
    <source>
        <dbReference type="ARBA" id="ARBA00023027"/>
    </source>
</evidence>
<comment type="similarity">
    <text evidence="1 8 9">Belongs to the NAD synthetase family.</text>
</comment>
<evidence type="ECO:0000256" key="2">
    <source>
        <dbReference type="ARBA" id="ARBA00022598"/>
    </source>
</evidence>
<evidence type="ECO:0000313" key="13">
    <source>
        <dbReference type="Proteomes" id="UP000070163"/>
    </source>
</evidence>
<keyword evidence="13" id="KW-1185">Reference proteome</keyword>
<dbReference type="HAMAP" id="MF_00193">
    <property type="entry name" value="NadE_ammonia_dep"/>
    <property type="match status" value="1"/>
</dbReference>
<gene>
    <name evidence="8" type="primary">nadE</name>
    <name evidence="12" type="ORF">AKJ57_04260</name>
</gene>
<comment type="caution">
    <text evidence="12">The sequence shown here is derived from an EMBL/GenBank/DDBJ whole genome shotgun (WGS) entry which is preliminary data.</text>
</comment>
<dbReference type="GO" id="GO:0046872">
    <property type="term" value="F:metal ion binding"/>
    <property type="evidence" value="ECO:0007669"/>
    <property type="project" value="UniProtKB-KW"/>
</dbReference>
<dbReference type="GO" id="GO:0005524">
    <property type="term" value="F:ATP binding"/>
    <property type="evidence" value="ECO:0007669"/>
    <property type="project" value="UniProtKB-UniRule"/>
</dbReference>
<dbReference type="AlphaFoldDB" id="A0A133U812"/>
<feature type="binding site" evidence="8">
    <location>
        <position position="197"/>
    </location>
    <ligand>
        <name>ATP</name>
        <dbReference type="ChEBI" id="CHEBI:30616"/>
    </ligand>
</feature>
<comment type="subunit">
    <text evidence="8">Homodimer.</text>
</comment>
<dbReference type="GO" id="GO:0008795">
    <property type="term" value="F:NAD+ synthase activity"/>
    <property type="evidence" value="ECO:0007669"/>
    <property type="project" value="UniProtKB-UniRule"/>
</dbReference>
<dbReference type="SUPFAM" id="SSF52402">
    <property type="entry name" value="Adenine nucleotide alpha hydrolases-like"/>
    <property type="match status" value="1"/>
</dbReference>
<dbReference type="NCBIfam" id="TIGR00552">
    <property type="entry name" value="nadE"/>
    <property type="match status" value="1"/>
</dbReference>
<feature type="binding site" evidence="8">
    <location>
        <position position="175"/>
    </location>
    <ligand>
        <name>ATP</name>
        <dbReference type="ChEBI" id="CHEBI:30616"/>
    </ligand>
</feature>
<dbReference type="InterPro" id="IPR022310">
    <property type="entry name" value="NAD/GMP_synthase"/>
</dbReference>
<keyword evidence="7 8" id="KW-0520">NAD</keyword>
<evidence type="ECO:0000256" key="5">
    <source>
        <dbReference type="ARBA" id="ARBA00022840"/>
    </source>
</evidence>
<organism evidence="12 13">
    <name type="scientific">candidate division MSBL1 archaeon SCGC-AAA259A05</name>
    <dbReference type="NCBI Taxonomy" id="1698259"/>
    <lineage>
        <taxon>Archaea</taxon>
        <taxon>Methanobacteriati</taxon>
        <taxon>Methanobacteriota</taxon>
        <taxon>candidate division MSBL1</taxon>
    </lineage>
</organism>
<dbReference type="GO" id="GO:0005737">
    <property type="term" value="C:cytoplasm"/>
    <property type="evidence" value="ECO:0007669"/>
    <property type="project" value="InterPro"/>
</dbReference>
<feature type="binding site" evidence="8">
    <location>
        <position position="166"/>
    </location>
    <ligand>
        <name>deamido-NAD(+)</name>
        <dbReference type="ChEBI" id="CHEBI:58437"/>
        <note>ligand shared between two neighboring subunits</note>
    </ligand>
</feature>
<dbReference type="CDD" id="cd00553">
    <property type="entry name" value="NAD_synthase"/>
    <property type="match status" value="1"/>
</dbReference>
<evidence type="ECO:0000256" key="3">
    <source>
        <dbReference type="ARBA" id="ARBA00022723"/>
    </source>
</evidence>
<accession>A0A133U812</accession>
<sequence length="266" mass="29444">MGNNKKIEKILEIDARSTVDKIKNFIQNKVKEAGSRGAVLGLSGGLDSSTAAFLCSKALKDRDVLAISMPEKGITDPQNVEDSERIAKDLGIKFQKIEISPIFEKIKEEIGSGEEKKNADGNLKARIRMIILYYHSNLFDYLVVGTSNKSELKCGYFTKYGDGAADLLPLGALYKTQVRKIAKEIGVPQDIIDKTPSAELWRGQKDSQELGLTYDKIDKIYAGLEAELSEKEIVEAVNVPLSTAREFNLRKKNSKHKLQSPPTPAL</sequence>
<feature type="binding site" evidence="8">
    <location>
        <begin position="41"/>
        <end position="48"/>
    </location>
    <ligand>
        <name>ATP</name>
        <dbReference type="ChEBI" id="CHEBI:30616"/>
    </ligand>
</feature>
<keyword evidence="6 8" id="KW-0460">Magnesium</keyword>
<dbReference type="Gene3D" id="3.40.50.620">
    <property type="entry name" value="HUPs"/>
    <property type="match status" value="1"/>
</dbReference>
<evidence type="ECO:0000256" key="8">
    <source>
        <dbReference type="HAMAP-Rule" id="MF_00193"/>
    </source>
</evidence>
<dbReference type="FunFam" id="3.40.50.620:FF:000106">
    <property type="entry name" value="Glutamine-dependent NAD(+) synthetase"/>
    <property type="match status" value="1"/>
</dbReference>
<dbReference type="Proteomes" id="UP000070163">
    <property type="component" value="Unassembled WGS sequence"/>
</dbReference>
<dbReference type="NCBIfam" id="NF010587">
    <property type="entry name" value="PRK13980.1"/>
    <property type="match status" value="1"/>
</dbReference>
<dbReference type="GO" id="GO:0004359">
    <property type="term" value="F:glutaminase activity"/>
    <property type="evidence" value="ECO:0007669"/>
    <property type="project" value="InterPro"/>
</dbReference>
<feature type="binding site" evidence="8">
    <location>
        <position position="151"/>
    </location>
    <ligand>
        <name>Mg(2+)</name>
        <dbReference type="ChEBI" id="CHEBI:18420"/>
    </ligand>
</feature>
<evidence type="ECO:0000313" key="12">
    <source>
        <dbReference type="EMBL" id="KXA90297.1"/>
    </source>
</evidence>
<dbReference type="PANTHER" id="PTHR23090">
    <property type="entry name" value="NH 3 /GLUTAMINE-DEPENDENT NAD + SYNTHETASE"/>
    <property type="match status" value="1"/>
</dbReference>
<evidence type="ECO:0000256" key="9">
    <source>
        <dbReference type="RuleBase" id="RU003811"/>
    </source>
</evidence>
<feature type="binding site" evidence="8">
    <location>
        <position position="146"/>
    </location>
    <ligand>
        <name>ATP</name>
        <dbReference type="ChEBI" id="CHEBI:30616"/>
    </ligand>
</feature>
<evidence type="ECO:0000256" key="4">
    <source>
        <dbReference type="ARBA" id="ARBA00022741"/>
    </source>
</evidence>
<dbReference type="InterPro" id="IPR014729">
    <property type="entry name" value="Rossmann-like_a/b/a_fold"/>
</dbReference>
<dbReference type="UniPathway" id="UPA00253">
    <property type="reaction ID" value="UER00333"/>
</dbReference>
<protein>
    <recommendedName>
        <fullName evidence="8 10">NH(3)-dependent NAD(+) synthetase</fullName>
        <ecNumber evidence="8 10">6.3.1.5</ecNumber>
    </recommendedName>
</protein>
<feature type="domain" description="NAD/GMP synthase" evidence="11">
    <location>
        <begin position="19"/>
        <end position="261"/>
    </location>
</feature>
<dbReference type="InterPro" id="IPR003694">
    <property type="entry name" value="NAD_synthase"/>
</dbReference>
<dbReference type="PATRIC" id="fig|1698259.3.peg.1139"/>
<proteinExistence type="inferred from homology"/>
<dbReference type="PANTHER" id="PTHR23090:SF9">
    <property type="entry name" value="GLUTAMINE-DEPENDENT NAD(+) SYNTHETASE"/>
    <property type="match status" value="1"/>
</dbReference>
<dbReference type="InterPro" id="IPR022926">
    <property type="entry name" value="NH(3)-dep_NAD(+)_synth"/>
</dbReference>
<feature type="binding site" description="in other chain" evidence="8">
    <location>
        <position position="126"/>
    </location>
    <ligand>
        <name>deamido-NAD(+)</name>
        <dbReference type="ChEBI" id="CHEBI:58437"/>
        <note>ligand shared between two neighboring subunits</note>
    </ligand>
</feature>
<comment type="catalytic activity">
    <reaction evidence="8 10">
        <text>deamido-NAD(+) + NH4(+) + ATP = AMP + diphosphate + NAD(+) + H(+)</text>
        <dbReference type="Rhea" id="RHEA:21188"/>
        <dbReference type="ChEBI" id="CHEBI:15378"/>
        <dbReference type="ChEBI" id="CHEBI:28938"/>
        <dbReference type="ChEBI" id="CHEBI:30616"/>
        <dbReference type="ChEBI" id="CHEBI:33019"/>
        <dbReference type="ChEBI" id="CHEBI:57540"/>
        <dbReference type="ChEBI" id="CHEBI:58437"/>
        <dbReference type="ChEBI" id="CHEBI:456215"/>
        <dbReference type="EC" id="6.3.1.5"/>
    </reaction>
</comment>
<evidence type="ECO:0000256" key="1">
    <source>
        <dbReference type="ARBA" id="ARBA00005859"/>
    </source>
</evidence>
<keyword evidence="3 8" id="KW-0479">Metal-binding</keyword>
<name>A0A133U812_9EURY</name>
<dbReference type="GO" id="GO:0009435">
    <property type="term" value="P:NAD+ biosynthetic process"/>
    <property type="evidence" value="ECO:0007669"/>
    <property type="project" value="UniProtKB-UniRule"/>
</dbReference>
<keyword evidence="4 8" id="KW-0547">Nucleotide-binding</keyword>
<evidence type="ECO:0000256" key="6">
    <source>
        <dbReference type="ARBA" id="ARBA00022842"/>
    </source>
</evidence>
<dbReference type="EMBL" id="LHXJ01000050">
    <property type="protein sequence ID" value="KXA90297.1"/>
    <property type="molecule type" value="Genomic_DNA"/>
</dbReference>
<evidence type="ECO:0000256" key="10">
    <source>
        <dbReference type="RuleBase" id="RU003812"/>
    </source>
</evidence>
<reference evidence="12 13" key="1">
    <citation type="journal article" date="2016" name="Sci. Rep.">
        <title>Metabolic traits of an uncultured archaeal lineage -MSBL1- from brine pools of the Red Sea.</title>
        <authorList>
            <person name="Mwirichia R."/>
            <person name="Alam I."/>
            <person name="Rashid M."/>
            <person name="Vinu M."/>
            <person name="Ba-Alawi W."/>
            <person name="Anthony Kamau A."/>
            <person name="Kamanda Ngugi D."/>
            <person name="Goker M."/>
            <person name="Klenk H.P."/>
            <person name="Bajic V."/>
            <person name="Stingl U."/>
        </authorList>
    </citation>
    <scope>NUCLEOTIDE SEQUENCE [LARGE SCALE GENOMIC DNA]</scope>
    <source>
        <strain evidence="12">SCGC-AAA259A05</strain>
    </source>
</reference>
<comment type="pathway">
    <text evidence="8">Cofactor biosynthesis; NAD(+) biosynthesis; NAD(+) from deamido-NAD(+) (ammonia route): step 1/1.</text>
</comment>
<feature type="binding site" evidence="8">
    <location>
        <position position="47"/>
    </location>
    <ligand>
        <name>Mg(2+)</name>
        <dbReference type="ChEBI" id="CHEBI:18420"/>
    </ligand>
</feature>